<dbReference type="InterPro" id="IPR003594">
    <property type="entry name" value="HATPase_dom"/>
</dbReference>
<dbReference type="Pfam" id="PF07495">
    <property type="entry name" value="Y_Y_Y"/>
    <property type="match status" value="1"/>
</dbReference>
<evidence type="ECO:0000256" key="3">
    <source>
        <dbReference type="ARBA" id="ARBA00023012"/>
    </source>
</evidence>
<dbReference type="Gene3D" id="2.60.40.10">
    <property type="entry name" value="Immunoglobulins"/>
    <property type="match status" value="1"/>
</dbReference>
<dbReference type="InterPro" id="IPR011712">
    <property type="entry name" value="Sig_transdc_His_kin_sub3_dim/P"/>
</dbReference>
<feature type="transmembrane region" description="Helical" evidence="5">
    <location>
        <begin position="760"/>
        <end position="779"/>
    </location>
</feature>
<dbReference type="SUPFAM" id="SSF63829">
    <property type="entry name" value="Calcium-dependent phosphotriesterase"/>
    <property type="match status" value="3"/>
</dbReference>
<keyword evidence="8" id="KW-1185">Reference proteome</keyword>
<dbReference type="InterPro" id="IPR011123">
    <property type="entry name" value="Y_Y_Y"/>
</dbReference>
<dbReference type="AlphaFoldDB" id="A0A7W7ZD81"/>
<feature type="region of interest" description="Disordered" evidence="4">
    <location>
        <begin position="1"/>
        <end position="65"/>
    </location>
</feature>
<dbReference type="PANTHER" id="PTHR24421">
    <property type="entry name" value="NITRATE/NITRITE SENSOR PROTEIN NARX-RELATED"/>
    <property type="match status" value="1"/>
</dbReference>
<protein>
    <submittedName>
        <fullName evidence="7">Signal transduction histidine kinase/ligand-binding sensor domain-containing protein</fullName>
    </submittedName>
</protein>
<dbReference type="Pfam" id="PF07730">
    <property type="entry name" value="HisKA_3"/>
    <property type="match status" value="1"/>
</dbReference>
<proteinExistence type="predicted"/>
<dbReference type="GO" id="GO:0000155">
    <property type="term" value="F:phosphorelay sensor kinase activity"/>
    <property type="evidence" value="ECO:0007669"/>
    <property type="project" value="InterPro"/>
</dbReference>
<dbReference type="Gene3D" id="2.130.10.10">
    <property type="entry name" value="YVTN repeat-like/Quinoprotein amine dehydrogenase"/>
    <property type="match status" value="3"/>
</dbReference>
<dbReference type="Pfam" id="PF07494">
    <property type="entry name" value="Reg_prop"/>
    <property type="match status" value="1"/>
</dbReference>
<evidence type="ECO:0000259" key="6">
    <source>
        <dbReference type="SMART" id="SM00387"/>
    </source>
</evidence>
<dbReference type="Pfam" id="PF02518">
    <property type="entry name" value="HATPase_c"/>
    <property type="match status" value="1"/>
</dbReference>
<dbReference type="PANTHER" id="PTHR24421:SF62">
    <property type="entry name" value="SENSORY TRANSDUCTION HISTIDINE KINASE"/>
    <property type="match status" value="1"/>
</dbReference>
<keyword evidence="1" id="KW-0808">Transferase</keyword>
<dbReference type="SUPFAM" id="SSF55874">
    <property type="entry name" value="ATPase domain of HSP90 chaperone/DNA topoisomerase II/histidine kinase"/>
    <property type="match status" value="1"/>
</dbReference>
<dbReference type="Gene3D" id="1.20.5.1930">
    <property type="match status" value="1"/>
</dbReference>
<keyword evidence="3" id="KW-0902">Two-component regulatory system</keyword>
<dbReference type="GO" id="GO:0046983">
    <property type="term" value="F:protein dimerization activity"/>
    <property type="evidence" value="ECO:0007669"/>
    <property type="project" value="InterPro"/>
</dbReference>
<dbReference type="Proteomes" id="UP000540989">
    <property type="component" value="Unassembled WGS sequence"/>
</dbReference>
<evidence type="ECO:0000256" key="2">
    <source>
        <dbReference type="ARBA" id="ARBA00022777"/>
    </source>
</evidence>
<comment type="caution">
    <text evidence="7">The sequence shown here is derived from an EMBL/GenBank/DDBJ whole genome shotgun (WGS) entry which is preliminary data.</text>
</comment>
<dbReference type="SMART" id="SM00387">
    <property type="entry name" value="HATPase_c"/>
    <property type="match status" value="1"/>
</dbReference>
<dbReference type="RefSeq" id="WP_184216365.1">
    <property type="nucleotide sequence ID" value="NZ_JACHIP010000003.1"/>
</dbReference>
<accession>A0A7W7ZD81</accession>
<sequence>MGLSLVLASGYPRPITAQPPRPGQSNTADTDATARKSGLQPPPPSPSFQGITHTSWTRRDGAPGGVKTLAQTRDGYLWIGSSLGLYRFDGLRFFQYPLGSSTPSLDICSLAADLDGGLWIAMCSATVVHLQTDGSMVTYSHDDGVPAGALDKVICRPDGSVWLTGSNSLLRFEGKRWIDFGTAHGIGPEGVFAVMFDREGNIWISRDKRLSVLRHGLGQLEDVPNQVHLVTSMIQSRNGEIWLGDAWRAIRRFSDPSAKAILLLKGKPEILVDSHDNLWVAQDDQGLLRILHISDNSTSPVIEHGTDGDLTSQQVHALLEDREGNIWVGTERGLDRFRETPFVHFLDAGLHSFPSLVAADDGSVWIDSLGSSLMHVVDGKTVPVGLKVHSGPFAKRRNGDICFMDMISYEVQCYGRDAPVHVKITAPTRHVHSLAMVEDTDASLLISFQGEGLWRYSNGIWDQPTAPGLPKSSPWSMFSDAQGRLWLGYGNDAIVVRMNGVYRTLQVGDGTWSNTLTFFQTQESVWAAGSIGLALFDGNQFKRVQSLEANLLQGTSGIAQDQQGNLWLNAGAGVLRISSSEVALLLRDPNHPVKIDVFDENDGLLGQPTQFKRGPSAISDAHGRLWFSMSGDVVSLDPSKLGHGKALPSVLVESVLVDGKSALRAPGQPGAVLYTDTAHLHDLEINFIGISLSAPERVYYRYRLVGEDKGWQDAGKRRQAFYTRLSPGTYQFLVSASNGEDWNDLPVPLRIIVRPAFYQTWWFATLVVLLAIFVASEILRARMRYVAEQVHSKLSERVAERERVARELHDTLLQGFQGLLMRFHLATQSIPTSETARTEMEDALDSADSLLVESRERIRDLRHESIELAPLSEALTALGEEFAVPRNWELKVIAHGMETDLNPITYQDIYAVSKEALVNAFRHSRASAIRADLYFEPHRLQIEVTDNGIGIDPGILSGGRREDHWGLAGMQERADNLGAELKLGVPPGGGTRVQLVVPGAMAYRHLESPKVLGTLYRAWAGRFRKPS</sequence>
<keyword evidence="5" id="KW-0472">Membrane</keyword>
<dbReference type="InterPro" id="IPR011110">
    <property type="entry name" value="Reg_prop"/>
</dbReference>
<dbReference type="GO" id="GO:0016020">
    <property type="term" value="C:membrane"/>
    <property type="evidence" value="ECO:0007669"/>
    <property type="project" value="InterPro"/>
</dbReference>
<reference evidence="7 8" key="1">
    <citation type="submission" date="2020-08" db="EMBL/GenBank/DDBJ databases">
        <title>Genomic Encyclopedia of Type Strains, Phase IV (KMG-V): Genome sequencing to study the core and pangenomes of soil and plant-associated prokaryotes.</title>
        <authorList>
            <person name="Whitman W."/>
        </authorList>
    </citation>
    <scope>NUCLEOTIDE SEQUENCE [LARGE SCALE GENOMIC DNA]</scope>
    <source>
        <strain evidence="7 8">M8UP14</strain>
    </source>
</reference>
<dbReference type="InterPro" id="IPR036890">
    <property type="entry name" value="HATPase_C_sf"/>
</dbReference>
<name>A0A7W7ZD81_9BACT</name>
<dbReference type="InterPro" id="IPR050482">
    <property type="entry name" value="Sensor_HK_TwoCompSys"/>
</dbReference>
<evidence type="ECO:0000313" key="8">
    <source>
        <dbReference type="Proteomes" id="UP000540989"/>
    </source>
</evidence>
<dbReference type="Gene3D" id="3.30.565.10">
    <property type="entry name" value="Histidine kinase-like ATPase, C-terminal domain"/>
    <property type="match status" value="1"/>
</dbReference>
<keyword evidence="5" id="KW-1133">Transmembrane helix</keyword>
<dbReference type="InterPro" id="IPR013783">
    <property type="entry name" value="Ig-like_fold"/>
</dbReference>
<evidence type="ECO:0000313" key="7">
    <source>
        <dbReference type="EMBL" id="MBB5057434.1"/>
    </source>
</evidence>
<keyword evidence="5" id="KW-0812">Transmembrane</keyword>
<gene>
    <name evidence="7" type="ORF">HDF16_002140</name>
</gene>
<dbReference type="CDD" id="cd16917">
    <property type="entry name" value="HATPase_UhpB-NarQ-NarX-like"/>
    <property type="match status" value="1"/>
</dbReference>
<dbReference type="EMBL" id="JACHIP010000003">
    <property type="protein sequence ID" value="MBB5057434.1"/>
    <property type="molecule type" value="Genomic_DNA"/>
</dbReference>
<organism evidence="7 8">
    <name type="scientific">Granulicella aggregans</name>
    <dbReference type="NCBI Taxonomy" id="474949"/>
    <lineage>
        <taxon>Bacteria</taxon>
        <taxon>Pseudomonadati</taxon>
        <taxon>Acidobacteriota</taxon>
        <taxon>Terriglobia</taxon>
        <taxon>Terriglobales</taxon>
        <taxon>Acidobacteriaceae</taxon>
        <taxon>Granulicella</taxon>
    </lineage>
</organism>
<evidence type="ECO:0000256" key="1">
    <source>
        <dbReference type="ARBA" id="ARBA00022679"/>
    </source>
</evidence>
<evidence type="ECO:0000256" key="5">
    <source>
        <dbReference type="SAM" id="Phobius"/>
    </source>
</evidence>
<evidence type="ECO:0000256" key="4">
    <source>
        <dbReference type="SAM" id="MobiDB-lite"/>
    </source>
</evidence>
<keyword evidence="2 7" id="KW-0418">Kinase</keyword>
<feature type="domain" description="Histidine kinase/HSP90-like ATPase" evidence="6">
    <location>
        <begin position="904"/>
        <end position="1001"/>
    </location>
</feature>
<dbReference type="InterPro" id="IPR015943">
    <property type="entry name" value="WD40/YVTN_repeat-like_dom_sf"/>
</dbReference>